<protein>
    <submittedName>
        <fullName evidence="6">EF-hand domain-containing family member B</fullName>
    </submittedName>
</protein>
<evidence type="ECO:0000256" key="5">
    <source>
        <dbReference type="SAM" id="MobiDB-lite"/>
    </source>
</evidence>
<evidence type="ECO:0000313" key="7">
    <source>
        <dbReference type="Proteomes" id="UP000710432"/>
    </source>
</evidence>
<dbReference type="PANTHER" id="PTHR12086">
    <property type="entry name" value="EF-HAND DOMAIN C-TERMINAL CONTAINING PROTEIN"/>
    <property type="match status" value="1"/>
</dbReference>
<evidence type="ECO:0000313" key="6">
    <source>
        <dbReference type="EMBL" id="KAH0517305.1"/>
    </source>
</evidence>
<name>A0A8J6GU45_MICOH</name>
<dbReference type="EMBL" id="JAATJU010016849">
    <property type="protein sequence ID" value="KAH0517305.1"/>
    <property type="molecule type" value="Genomic_DNA"/>
</dbReference>
<reference evidence="6" key="1">
    <citation type="submission" date="2020-03" db="EMBL/GenBank/DDBJ databases">
        <title>Studies in the Genomics of Life Span.</title>
        <authorList>
            <person name="Glass D."/>
        </authorList>
    </citation>
    <scope>NUCLEOTIDE SEQUENCE</scope>
    <source>
        <strain evidence="6">LTLLF</strain>
        <tissue evidence="6">Muscle</tissue>
    </source>
</reference>
<accession>A0A8J6GU45</accession>
<dbReference type="AlphaFoldDB" id="A0A8J6GU45"/>
<evidence type="ECO:0000256" key="1">
    <source>
        <dbReference type="ARBA" id="ARBA00004245"/>
    </source>
</evidence>
<gene>
    <name evidence="6" type="ORF">LTLLF_121410</name>
</gene>
<comment type="subcellular location">
    <subcellularLocation>
        <location evidence="1">Cytoplasm</location>
        <location evidence="1">Cytoskeleton</location>
    </subcellularLocation>
</comment>
<evidence type="ECO:0000256" key="4">
    <source>
        <dbReference type="ARBA" id="ARBA00023212"/>
    </source>
</evidence>
<dbReference type="PANTHER" id="PTHR12086:SF12">
    <property type="entry name" value="EF-HAND DOMAIN-CONTAINING FAMILY MEMBER B"/>
    <property type="match status" value="1"/>
</dbReference>
<proteinExistence type="predicted"/>
<organism evidence="6 7">
    <name type="scientific">Microtus ochrogaster</name>
    <name type="common">Prairie vole</name>
    <dbReference type="NCBI Taxonomy" id="79684"/>
    <lineage>
        <taxon>Eukaryota</taxon>
        <taxon>Metazoa</taxon>
        <taxon>Chordata</taxon>
        <taxon>Craniata</taxon>
        <taxon>Vertebrata</taxon>
        <taxon>Euteleostomi</taxon>
        <taxon>Mammalia</taxon>
        <taxon>Eutheria</taxon>
        <taxon>Euarchontoglires</taxon>
        <taxon>Glires</taxon>
        <taxon>Rodentia</taxon>
        <taxon>Myomorpha</taxon>
        <taxon>Muroidea</taxon>
        <taxon>Cricetidae</taxon>
        <taxon>Arvicolinae</taxon>
        <taxon>Microtus</taxon>
    </lineage>
</organism>
<dbReference type="Proteomes" id="UP000710432">
    <property type="component" value="Unassembled WGS sequence"/>
</dbReference>
<dbReference type="GO" id="GO:0005856">
    <property type="term" value="C:cytoskeleton"/>
    <property type="evidence" value="ECO:0007669"/>
    <property type="project" value="UniProtKB-SubCell"/>
</dbReference>
<feature type="region of interest" description="Disordered" evidence="5">
    <location>
        <begin position="1"/>
        <end position="27"/>
    </location>
</feature>
<dbReference type="InterPro" id="IPR040193">
    <property type="entry name" value="EFHC1/EFHC2/EFHB"/>
</dbReference>
<comment type="caution">
    <text evidence="6">The sequence shown here is derived from an EMBL/GenBank/DDBJ whole genome shotgun (WGS) entry which is preliminary data.</text>
</comment>
<keyword evidence="3" id="KW-0677">Repeat</keyword>
<sequence>MELDTLGCHRGSPFQRPKPLGVLPGRVGSENEALLPRFLLGTECASPQAAGNTRTPVTSGPARAEAIAEKQPVVGLELRKELEKEPSCVVVNPYAEKPSQEVDIGLPQTQEPGESKNEEPQIGLVTEPSECPFAQQPEEEKEPTAMEPGVEAPAHIRPIYSGKFFDRMPSWPSAGKVKPVGYRVATCLTEKLPRVSTLVNPQPITTFQQKIKDKKESIYFSNQRAPLGKSHDQTPGLPKGMDILNTTFGTPVIRELSASDIVNPPKAFKDVFKEGQEGHDLYIVSHHDYFAGEAKNRAYNPESFHRFNLYGVPTPHFNDGRTMAKTLYWLHELQM</sequence>
<keyword evidence="4" id="KW-0206">Cytoskeleton</keyword>
<evidence type="ECO:0000256" key="2">
    <source>
        <dbReference type="ARBA" id="ARBA00022490"/>
    </source>
</evidence>
<keyword evidence="2" id="KW-0963">Cytoplasm</keyword>
<evidence type="ECO:0000256" key="3">
    <source>
        <dbReference type="ARBA" id="ARBA00022737"/>
    </source>
</evidence>